<accession>A0A7U9DXE7</accession>
<feature type="transmembrane region" description="Helical" evidence="1">
    <location>
        <begin position="7"/>
        <end position="26"/>
    </location>
</feature>
<dbReference type="AlphaFoldDB" id="A0A7U9DXE7"/>
<proteinExistence type="predicted"/>
<dbReference type="GO" id="GO:0016020">
    <property type="term" value="C:membrane"/>
    <property type="evidence" value="ECO:0007669"/>
    <property type="project" value="TreeGrafter"/>
</dbReference>
<dbReference type="PANTHER" id="PTHR23028">
    <property type="entry name" value="ACETYLTRANSFERASE"/>
    <property type="match status" value="1"/>
</dbReference>
<gene>
    <name evidence="2" type="ORF">SLI_4964</name>
</gene>
<keyword evidence="1" id="KW-0472">Membrane</keyword>
<dbReference type="EMBL" id="CM001889">
    <property type="protein sequence ID" value="EOY49672.1"/>
    <property type="molecule type" value="Genomic_DNA"/>
</dbReference>
<evidence type="ECO:0000313" key="2">
    <source>
        <dbReference type="EMBL" id="EOY49672.1"/>
    </source>
</evidence>
<evidence type="ECO:0000256" key="1">
    <source>
        <dbReference type="SAM" id="Phobius"/>
    </source>
</evidence>
<sequence>MIRLYPAYWFAVLFTTAALIAVPGVWERLRLREVLLDLTMLPSGSGVPDVDGVYWTLWSELRFHLLLPVVVAMGLTYRRVVVFCRVWGAVAMPAPVARLPLLELAANPDGAWYSIAGLALHLVHRFGQDLLLRGILAMAWLMGQLEPGNRIEDVERVSGRRGSVAVVTVFLLFMVAVALGYTDRIRWKWLVTAGAMTYSLYLVHCAAGTALIARLRDTMDARLPIAVLVTGFLLLSYLIHRFVERPLSRLLKRGLDTSFARLRNANNRP</sequence>
<keyword evidence="1" id="KW-1133">Transmembrane helix</keyword>
<feature type="transmembrane region" description="Helical" evidence="1">
    <location>
        <begin position="163"/>
        <end position="182"/>
    </location>
</feature>
<protein>
    <recommendedName>
        <fullName evidence="4">Acyltransferase</fullName>
    </recommendedName>
</protein>
<name>A0A7U9DXE7_STRLI</name>
<feature type="transmembrane region" description="Helical" evidence="1">
    <location>
        <begin position="189"/>
        <end position="213"/>
    </location>
</feature>
<reference evidence="3" key="1">
    <citation type="journal article" date="2013" name="Genome Biol. Evol.">
        <title>The genome sequence of Streptomyces lividans 66 reveals a novel tRNA-dependent peptide biosynthetic system within a metal-related genomic island.</title>
        <authorList>
            <person name="Cruz-Morales P."/>
            <person name="Vijgenboom E."/>
            <person name="Iruegas-Bocardo F."/>
            <person name="Girard G."/>
            <person name="Yanez-Guerra L.A."/>
            <person name="Ramos-Aboites H.E."/>
            <person name="Pernodet J.L."/>
            <person name="Anne J."/>
            <person name="van Wezel G.P."/>
            <person name="Barona-Gomez F."/>
        </authorList>
    </citation>
    <scope>NUCLEOTIDE SEQUENCE [LARGE SCALE GENOMIC DNA]</scope>
    <source>
        <strain evidence="3">1326</strain>
    </source>
</reference>
<dbReference type="InterPro" id="IPR050879">
    <property type="entry name" value="Acyltransferase_3"/>
</dbReference>
<feature type="transmembrane region" description="Helical" evidence="1">
    <location>
        <begin position="225"/>
        <end position="243"/>
    </location>
</feature>
<dbReference type="PANTHER" id="PTHR23028:SF53">
    <property type="entry name" value="ACYL_TRANSF_3 DOMAIN-CONTAINING PROTEIN"/>
    <property type="match status" value="1"/>
</dbReference>
<dbReference type="Proteomes" id="UP000014062">
    <property type="component" value="Chromosome"/>
</dbReference>
<organism evidence="2 3">
    <name type="scientific">Streptomyces lividans 1326</name>
    <dbReference type="NCBI Taxonomy" id="1200984"/>
    <lineage>
        <taxon>Bacteria</taxon>
        <taxon>Bacillati</taxon>
        <taxon>Actinomycetota</taxon>
        <taxon>Actinomycetes</taxon>
        <taxon>Kitasatosporales</taxon>
        <taxon>Streptomycetaceae</taxon>
        <taxon>Streptomyces</taxon>
    </lineage>
</organism>
<evidence type="ECO:0008006" key="4">
    <source>
        <dbReference type="Google" id="ProtNLM"/>
    </source>
</evidence>
<keyword evidence="1" id="KW-0812">Transmembrane</keyword>
<evidence type="ECO:0000313" key="3">
    <source>
        <dbReference type="Proteomes" id="UP000014062"/>
    </source>
</evidence>
<dbReference type="GO" id="GO:0009103">
    <property type="term" value="P:lipopolysaccharide biosynthetic process"/>
    <property type="evidence" value="ECO:0007669"/>
    <property type="project" value="TreeGrafter"/>
</dbReference>